<accession>A0A9D9H113</accession>
<dbReference type="Proteomes" id="UP000823632">
    <property type="component" value="Unassembled WGS sequence"/>
</dbReference>
<evidence type="ECO:0000256" key="1">
    <source>
        <dbReference type="ARBA" id="ARBA00006420"/>
    </source>
</evidence>
<proteinExistence type="inferred from homology"/>
<dbReference type="Pfam" id="PF01106">
    <property type="entry name" value="NifU"/>
    <property type="match status" value="1"/>
</dbReference>
<evidence type="ECO:0000313" key="4">
    <source>
        <dbReference type="Proteomes" id="UP000823632"/>
    </source>
</evidence>
<dbReference type="GO" id="GO:0005506">
    <property type="term" value="F:iron ion binding"/>
    <property type="evidence" value="ECO:0007669"/>
    <property type="project" value="InterPro"/>
</dbReference>
<dbReference type="AlphaFoldDB" id="A0A9D9H113"/>
<dbReference type="PANTHER" id="PTHR11178:SF1">
    <property type="entry name" value="NFU1 IRON-SULFUR CLUSTER SCAFFOLD HOMOLOG, MITOCHONDRIAL"/>
    <property type="match status" value="1"/>
</dbReference>
<dbReference type="SUPFAM" id="SSF117916">
    <property type="entry name" value="Fe-S cluster assembly (FSCA) domain-like"/>
    <property type="match status" value="1"/>
</dbReference>
<dbReference type="InterPro" id="IPR034904">
    <property type="entry name" value="FSCA_dom_sf"/>
</dbReference>
<comment type="similarity">
    <text evidence="1">Belongs to the NifU family.</text>
</comment>
<dbReference type="EMBL" id="JADIND010000206">
    <property type="protein sequence ID" value="MBO8431572.1"/>
    <property type="molecule type" value="Genomic_DNA"/>
</dbReference>
<dbReference type="GO" id="GO:0016226">
    <property type="term" value="P:iron-sulfur cluster assembly"/>
    <property type="evidence" value="ECO:0007669"/>
    <property type="project" value="InterPro"/>
</dbReference>
<dbReference type="GO" id="GO:0051536">
    <property type="term" value="F:iron-sulfur cluster binding"/>
    <property type="evidence" value="ECO:0007669"/>
    <property type="project" value="InterPro"/>
</dbReference>
<gene>
    <name evidence="3" type="ORF">IAC76_09320</name>
</gene>
<evidence type="ECO:0000313" key="3">
    <source>
        <dbReference type="EMBL" id="MBO8431572.1"/>
    </source>
</evidence>
<reference evidence="3" key="1">
    <citation type="submission" date="2020-10" db="EMBL/GenBank/DDBJ databases">
        <authorList>
            <person name="Gilroy R."/>
        </authorList>
    </citation>
    <scope>NUCLEOTIDE SEQUENCE</scope>
    <source>
        <strain evidence="3">10192</strain>
    </source>
</reference>
<dbReference type="InterPro" id="IPR001075">
    <property type="entry name" value="NIF_FeS_clus_asmbl_NifU_C"/>
</dbReference>
<dbReference type="Gene3D" id="3.30.300.130">
    <property type="entry name" value="Fe-S cluster assembly (FSCA)"/>
    <property type="match status" value="1"/>
</dbReference>
<feature type="non-terminal residue" evidence="3">
    <location>
        <position position="1"/>
    </location>
</feature>
<name>A0A9D9H113_9BACT</name>
<organism evidence="3 4">
    <name type="scientific">Candidatus Scatousia excrementipullorum</name>
    <dbReference type="NCBI Taxonomy" id="2840936"/>
    <lineage>
        <taxon>Bacteria</taxon>
        <taxon>Candidatus Scatousia</taxon>
    </lineage>
</organism>
<sequence>AGGACGKCKNLIKDIIDTYYKKEGSQKKENELSPAQKILKINNIIEKQISPELQKDGGDITLVDIDGNKVYVKLRGKCSGCKNSTLTLKSFVETTLKDAVNNDIEVIEVGA</sequence>
<reference evidence="3" key="2">
    <citation type="journal article" date="2021" name="PeerJ">
        <title>Extensive microbial diversity within the chicken gut microbiome revealed by metagenomics and culture.</title>
        <authorList>
            <person name="Gilroy R."/>
            <person name="Ravi A."/>
            <person name="Getino M."/>
            <person name="Pursley I."/>
            <person name="Horton D.L."/>
            <person name="Alikhan N.F."/>
            <person name="Baker D."/>
            <person name="Gharbi K."/>
            <person name="Hall N."/>
            <person name="Watson M."/>
            <person name="Adriaenssens E.M."/>
            <person name="Foster-Nyarko E."/>
            <person name="Jarju S."/>
            <person name="Secka A."/>
            <person name="Antonio M."/>
            <person name="Oren A."/>
            <person name="Chaudhuri R.R."/>
            <person name="La Ragione R."/>
            <person name="Hildebrand F."/>
            <person name="Pallen M.J."/>
        </authorList>
    </citation>
    <scope>NUCLEOTIDE SEQUENCE</scope>
    <source>
        <strain evidence="3">10192</strain>
    </source>
</reference>
<evidence type="ECO:0000259" key="2">
    <source>
        <dbReference type="Pfam" id="PF01106"/>
    </source>
</evidence>
<protein>
    <submittedName>
        <fullName evidence="3">NifU family protein</fullName>
    </submittedName>
</protein>
<comment type="caution">
    <text evidence="3">The sequence shown here is derived from an EMBL/GenBank/DDBJ whole genome shotgun (WGS) entry which is preliminary data.</text>
</comment>
<dbReference type="PANTHER" id="PTHR11178">
    <property type="entry name" value="IRON-SULFUR CLUSTER SCAFFOLD PROTEIN NFU-RELATED"/>
    <property type="match status" value="1"/>
</dbReference>
<feature type="domain" description="NIF system FeS cluster assembly NifU C-terminal" evidence="2">
    <location>
        <begin position="41"/>
        <end position="107"/>
    </location>
</feature>